<evidence type="ECO:0000256" key="1">
    <source>
        <dbReference type="SAM" id="Phobius"/>
    </source>
</evidence>
<reference evidence="2 3" key="1">
    <citation type="submission" date="2015-01" db="EMBL/GenBank/DDBJ databases">
        <title>Paenibacillus swuensis/DY6/whole genome sequencing.</title>
        <authorList>
            <person name="Kim M.K."/>
            <person name="Srinivasan S."/>
            <person name="Lee J.-J."/>
        </authorList>
    </citation>
    <scope>NUCLEOTIDE SEQUENCE [LARGE SCALE GENOMIC DNA]</scope>
    <source>
        <strain evidence="2 3">DY6</strain>
    </source>
</reference>
<proteinExistence type="predicted"/>
<dbReference type="RefSeq" id="WP_068607126.1">
    <property type="nucleotide sequence ID" value="NZ_CP011388.1"/>
</dbReference>
<gene>
    <name evidence="2" type="ORF">SY83_13000</name>
</gene>
<dbReference type="STRING" id="1178515.SY83_13000"/>
<keyword evidence="1" id="KW-0472">Membrane</keyword>
<feature type="transmembrane region" description="Helical" evidence="1">
    <location>
        <begin position="12"/>
        <end position="36"/>
    </location>
</feature>
<keyword evidence="1" id="KW-0812">Transmembrane</keyword>
<dbReference type="PATRIC" id="fig|1178515.4.peg.2605"/>
<protein>
    <submittedName>
        <fullName evidence="2">Uncharacterized protein</fullName>
    </submittedName>
</protein>
<name>A0A172TJF3_9BACL</name>
<dbReference type="Proteomes" id="UP000076927">
    <property type="component" value="Chromosome"/>
</dbReference>
<dbReference type="OrthoDB" id="2602337at2"/>
<sequence>MIKLWKDEQGGVSIMVLSLIVLGMCMLAFMVGVDYVKQISTASRVKQHLNMALHGASLSVDKTKLAEGIISLDTVTASFRVQDQFAAIVRKNMGIDDRWKVLTSSYLEEESDFVVHELIYADPGSLVFDNLIPDASACSMFGSRMQCTVKLYEGTVKETTREIDEMLVGPSLLAVVEVEHEGVGWLNDEPVVIASVQEVRFQ</sequence>
<organism evidence="2 3">
    <name type="scientific">Paenibacillus swuensis</name>
    <dbReference type="NCBI Taxonomy" id="1178515"/>
    <lineage>
        <taxon>Bacteria</taxon>
        <taxon>Bacillati</taxon>
        <taxon>Bacillota</taxon>
        <taxon>Bacilli</taxon>
        <taxon>Bacillales</taxon>
        <taxon>Paenibacillaceae</taxon>
        <taxon>Paenibacillus</taxon>
    </lineage>
</organism>
<dbReference type="AlphaFoldDB" id="A0A172TJF3"/>
<keyword evidence="1" id="KW-1133">Transmembrane helix</keyword>
<evidence type="ECO:0000313" key="2">
    <source>
        <dbReference type="EMBL" id="ANE47034.1"/>
    </source>
</evidence>
<accession>A0A172TJF3</accession>
<dbReference type="KEGG" id="pswu:SY83_13000"/>
<dbReference type="EMBL" id="CP011388">
    <property type="protein sequence ID" value="ANE47034.1"/>
    <property type="molecule type" value="Genomic_DNA"/>
</dbReference>
<evidence type="ECO:0000313" key="3">
    <source>
        <dbReference type="Proteomes" id="UP000076927"/>
    </source>
</evidence>
<keyword evidence="3" id="KW-1185">Reference proteome</keyword>